<name>A0A937CYT9_9HYPH</name>
<dbReference type="EMBL" id="JAEQMY010000029">
    <property type="protein sequence ID" value="MBL0405839.1"/>
    <property type="molecule type" value="Genomic_DNA"/>
</dbReference>
<keyword evidence="4" id="KW-1185">Reference proteome</keyword>
<dbReference type="GO" id="GO:0005576">
    <property type="term" value="C:extracellular region"/>
    <property type="evidence" value="ECO:0007669"/>
    <property type="project" value="UniProtKB-SubCell"/>
</dbReference>
<evidence type="ECO:0008006" key="5">
    <source>
        <dbReference type="Google" id="ProtNLM"/>
    </source>
</evidence>
<evidence type="ECO:0000256" key="1">
    <source>
        <dbReference type="ARBA" id="ARBA00004613"/>
    </source>
</evidence>
<protein>
    <recommendedName>
        <fullName evidence="5">Calcium-binding protein</fullName>
    </recommendedName>
</protein>
<dbReference type="Proteomes" id="UP000605848">
    <property type="component" value="Unassembled WGS sequence"/>
</dbReference>
<proteinExistence type="predicted"/>
<gene>
    <name evidence="3" type="ORF">JKG68_17910</name>
</gene>
<dbReference type="InterPro" id="IPR011049">
    <property type="entry name" value="Serralysin-like_metalloprot_C"/>
</dbReference>
<dbReference type="GO" id="GO:0005509">
    <property type="term" value="F:calcium ion binding"/>
    <property type="evidence" value="ECO:0007669"/>
    <property type="project" value="InterPro"/>
</dbReference>
<evidence type="ECO:0000313" key="3">
    <source>
        <dbReference type="EMBL" id="MBL0405839.1"/>
    </source>
</evidence>
<dbReference type="PANTHER" id="PTHR38340:SF1">
    <property type="entry name" value="S-LAYER PROTEIN"/>
    <property type="match status" value="1"/>
</dbReference>
<dbReference type="RefSeq" id="WP_202062267.1">
    <property type="nucleotide sequence ID" value="NZ_JAEQMY010000029.1"/>
</dbReference>
<organism evidence="3 4">
    <name type="scientific">Microvirga aerilata</name>
    <dbReference type="NCBI Taxonomy" id="670292"/>
    <lineage>
        <taxon>Bacteria</taxon>
        <taxon>Pseudomonadati</taxon>
        <taxon>Pseudomonadota</taxon>
        <taxon>Alphaproteobacteria</taxon>
        <taxon>Hyphomicrobiales</taxon>
        <taxon>Methylobacteriaceae</taxon>
        <taxon>Microvirga</taxon>
    </lineage>
</organism>
<evidence type="ECO:0000313" key="4">
    <source>
        <dbReference type="Proteomes" id="UP000605848"/>
    </source>
</evidence>
<dbReference type="SUPFAM" id="SSF51120">
    <property type="entry name" value="beta-Roll"/>
    <property type="match status" value="1"/>
</dbReference>
<dbReference type="PANTHER" id="PTHR38340">
    <property type="entry name" value="S-LAYER PROTEIN"/>
    <property type="match status" value="1"/>
</dbReference>
<dbReference type="Gene3D" id="2.150.10.10">
    <property type="entry name" value="Serralysin-like metalloprotease, C-terminal"/>
    <property type="match status" value="2"/>
</dbReference>
<dbReference type="PRINTS" id="PR00313">
    <property type="entry name" value="CABNDNGRPT"/>
</dbReference>
<dbReference type="InterPro" id="IPR001343">
    <property type="entry name" value="Hemolysn_Ca-bd"/>
</dbReference>
<reference evidence="3" key="1">
    <citation type="submission" date="2021-01" db="EMBL/GenBank/DDBJ databases">
        <title>Microvirga sp.</title>
        <authorList>
            <person name="Kim M.K."/>
        </authorList>
    </citation>
    <scope>NUCLEOTIDE SEQUENCE</scope>
    <source>
        <strain evidence="3">5420S-16</strain>
    </source>
</reference>
<accession>A0A937CYT9</accession>
<dbReference type="InterPro" id="IPR050557">
    <property type="entry name" value="RTX_toxin/Mannuronan_C5-epim"/>
</dbReference>
<sequence>MAIFQAFNAAGSGFNMSSTGSSGWAFVGANPYITTELDWDNGSYAEYYIYGSPEVDRFGAAYWTDGYEIIIDDLYYENDGFDILTIKDLELHTTVDELQGYAWYVTLNGGHDTFYGNDYVDIIRAGVGNDIIEAYGGDDIIHGDAGADTLFGLQGDDDLYGGNDRDVLKGGSGSDYLSGGAGSDTLTGNSGKDYFVFDVRASRSNVDRILDFRPSDDTIMLDNQFFTKAGRDGWLAGKAFTTGSGAKDASDRIIYNKQNGALLYDADGIGGAAAVKFAQLSSGLSLTKSDFFML</sequence>
<keyword evidence="2" id="KW-0964">Secreted</keyword>
<dbReference type="InterPro" id="IPR018511">
    <property type="entry name" value="Hemolysin-typ_Ca-bd_CS"/>
</dbReference>
<dbReference type="Pfam" id="PF00353">
    <property type="entry name" value="HemolysinCabind"/>
    <property type="match status" value="2"/>
</dbReference>
<evidence type="ECO:0000256" key="2">
    <source>
        <dbReference type="ARBA" id="ARBA00022525"/>
    </source>
</evidence>
<dbReference type="AlphaFoldDB" id="A0A937CYT9"/>
<dbReference type="PROSITE" id="PS00330">
    <property type="entry name" value="HEMOLYSIN_CALCIUM"/>
    <property type="match status" value="1"/>
</dbReference>
<comment type="caution">
    <text evidence="3">The sequence shown here is derived from an EMBL/GenBank/DDBJ whole genome shotgun (WGS) entry which is preliminary data.</text>
</comment>
<comment type="subcellular location">
    <subcellularLocation>
        <location evidence="1">Secreted</location>
    </subcellularLocation>
</comment>